<dbReference type="Gene3D" id="3.50.50.60">
    <property type="entry name" value="FAD/NAD(P)-binding domain"/>
    <property type="match status" value="2"/>
</dbReference>
<dbReference type="GO" id="GO:0051213">
    <property type="term" value="F:dioxygenase activity"/>
    <property type="evidence" value="ECO:0007669"/>
    <property type="project" value="UniProtKB-KW"/>
</dbReference>
<dbReference type="Pfam" id="PF14759">
    <property type="entry name" value="Reductase_C"/>
    <property type="match status" value="1"/>
</dbReference>
<dbReference type="AlphaFoldDB" id="A0A679JWC8"/>
<gene>
    <name evidence="8" type="primary">todA</name>
    <name evidence="8" type="ORF">MBLL_01376</name>
</gene>
<organism evidence="8">
    <name type="scientific">Methylobacterium bullatum</name>
    <dbReference type="NCBI Taxonomy" id="570505"/>
    <lineage>
        <taxon>Bacteria</taxon>
        <taxon>Pseudomonadati</taxon>
        <taxon>Pseudomonadota</taxon>
        <taxon>Alphaproteobacteria</taxon>
        <taxon>Hyphomicrobiales</taxon>
        <taxon>Methylobacteriaceae</taxon>
        <taxon>Methylobacterium</taxon>
    </lineage>
</organism>
<name>A0A679JWC8_9HYPH</name>
<keyword evidence="2" id="KW-0285">Flavoprotein</keyword>
<keyword evidence="3" id="KW-0274">FAD</keyword>
<dbReference type="EC" id="1.18.1.3" evidence="8"/>
<comment type="cofactor">
    <cofactor evidence="1">
        <name>FAD</name>
        <dbReference type="ChEBI" id="CHEBI:57692"/>
    </cofactor>
</comment>
<keyword evidence="8" id="KW-0614">Plasmid</keyword>
<evidence type="ECO:0000259" key="6">
    <source>
        <dbReference type="Pfam" id="PF07992"/>
    </source>
</evidence>
<evidence type="ECO:0000313" key="8">
    <source>
        <dbReference type="EMBL" id="CAA2138934.1"/>
    </source>
</evidence>
<geneLocation type="plasmid" evidence="8">
    <name>1</name>
</geneLocation>
<protein>
    <submittedName>
        <fullName evidence="8">Toluene 1,2-dioxygenase system ferredoxin--NAD(+) reductase component</fullName>
        <ecNumber evidence="8">1.18.1.3</ecNumber>
    </submittedName>
</protein>
<dbReference type="GO" id="GO:0016651">
    <property type="term" value="F:oxidoreductase activity, acting on NAD(P)H"/>
    <property type="evidence" value="ECO:0007669"/>
    <property type="project" value="TreeGrafter"/>
</dbReference>
<keyword evidence="8" id="KW-0223">Dioxygenase</keyword>
<reference evidence="8" key="1">
    <citation type="submission" date="2019-12" db="EMBL/GenBank/DDBJ databases">
        <authorList>
            <person name="Cremers G."/>
        </authorList>
    </citation>
    <scope>NUCLEOTIDE SEQUENCE</scope>
    <source>
        <strain evidence="8">Mbul2</strain>
        <plasmid evidence="8">1</plasmid>
    </source>
</reference>
<evidence type="ECO:0000259" key="7">
    <source>
        <dbReference type="Pfam" id="PF14759"/>
    </source>
</evidence>
<evidence type="ECO:0000256" key="4">
    <source>
        <dbReference type="ARBA" id="ARBA00023002"/>
    </source>
</evidence>
<dbReference type="InterPro" id="IPR036188">
    <property type="entry name" value="FAD/NAD-bd_sf"/>
</dbReference>
<dbReference type="SUPFAM" id="SSF55424">
    <property type="entry name" value="FAD/NAD-linked reductases, dimerisation (C-terminal) domain"/>
    <property type="match status" value="1"/>
</dbReference>
<dbReference type="InterPro" id="IPR023753">
    <property type="entry name" value="FAD/NAD-binding_dom"/>
</dbReference>
<feature type="region of interest" description="Disordered" evidence="5">
    <location>
        <begin position="410"/>
        <end position="439"/>
    </location>
</feature>
<dbReference type="InterPro" id="IPR028202">
    <property type="entry name" value="Reductase_C"/>
</dbReference>
<dbReference type="SUPFAM" id="SSF51905">
    <property type="entry name" value="FAD/NAD(P)-binding domain"/>
    <property type="match status" value="1"/>
</dbReference>
<keyword evidence="4 8" id="KW-0560">Oxidoreductase</keyword>
<dbReference type="PANTHER" id="PTHR43557:SF2">
    <property type="entry name" value="RIESKE DOMAIN-CONTAINING PROTEIN-RELATED"/>
    <property type="match status" value="1"/>
</dbReference>
<feature type="domain" description="Reductase C-terminal" evidence="7">
    <location>
        <begin position="337"/>
        <end position="407"/>
    </location>
</feature>
<proteinExistence type="predicted"/>
<dbReference type="PRINTS" id="PR00411">
    <property type="entry name" value="PNDRDTASEI"/>
</dbReference>
<dbReference type="Pfam" id="PF07992">
    <property type="entry name" value="Pyr_redox_2"/>
    <property type="match status" value="1"/>
</dbReference>
<sequence>MSAAADAGIVVVGASLAGLRGAEALRRNGYAGRLTLIGDEPHRPYDRPPLSKHVLSGELAPDATELPLLVALDADWRLGHAAVGLDRVARTIRLADGAVLAYDRLLITTGAQARPWPAASGGALANIFTLRGRDDAAHLRAALARGPRRVLIVGAGLIGCEAASCCRDLGLPVTLLDPNPTPLARSLGTWIGGMIAECLKDSGVAFHPSARVLRFEGDASGRVVRADLADGRTIEADLVIVALGATRATDWLRDAGLMADAGGVTCDGACRVLAADGTTCPDIYAAGDVARWPNPLYGGRLVSVEHWGNAVAQGAHAARNMVAPAEDQHGYDHLPAFWSSQFGINIKAVGLSEGADSVAIVQGSRASRRFLAVYGRAGRSIAAVSFDQARWLPAYAEAIMAGSPYPPIRDASDQGRFATREPGFPPPRAASHADEARHV</sequence>
<evidence type="ECO:0000256" key="2">
    <source>
        <dbReference type="ARBA" id="ARBA00022630"/>
    </source>
</evidence>
<feature type="domain" description="FAD/NAD(P)-binding" evidence="6">
    <location>
        <begin position="9"/>
        <end position="314"/>
    </location>
</feature>
<dbReference type="GO" id="GO:0008860">
    <property type="term" value="F:ferredoxin-NAD+ reductase activity"/>
    <property type="evidence" value="ECO:0007669"/>
    <property type="project" value="UniProtKB-EC"/>
</dbReference>
<dbReference type="InterPro" id="IPR016156">
    <property type="entry name" value="FAD/NAD-linked_Rdtase_dimer_sf"/>
</dbReference>
<evidence type="ECO:0000256" key="1">
    <source>
        <dbReference type="ARBA" id="ARBA00001974"/>
    </source>
</evidence>
<evidence type="ECO:0000256" key="3">
    <source>
        <dbReference type="ARBA" id="ARBA00022827"/>
    </source>
</evidence>
<dbReference type="GO" id="GO:0005737">
    <property type="term" value="C:cytoplasm"/>
    <property type="evidence" value="ECO:0007669"/>
    <property type="project" value="TreeGrafter"/>
</dbReference>
<dbReference type="InterPro" id="IPR050446">
    <property type="entry name" value="FAD-oxidoreductase/Apoptosis"/>
</dbReference>
<accession>A0A679JWC8</accession>
<dbReference type="PRINTS" id="PR00368">
    <property type="entry name" value="FADPNR"/>
</dbReference>
<dbReference type="Gene3D" id="3.30.390.30">
    <property type="match status" value="1"/>
</dbReference>
<dbReference type="EMBL" id="LR743510">
    <property type="protein sequence ID" value="CAA2138934.1"/>
    <property type="molecule type" value="Genomic_DNA"/>
</dbReference>
<evidence type="ECO:0000256" key="5">
    <source>
        <dbReference type="SAM" id="MobiDB-lite"/>
    </source>
</evidence>
<dbReference type="PANTHER" id="PTHR43557">
    <property type="entry name" value="APOPTOSIS-INDUCING FACTOR 1"/>
    <property type="match status" value="1"/>
</dbReference>
<dbReference type="RefSeq" id="WP_339159947.1">
    <property type="nucleotide sequence ID" value="NZ_LR743510.1"/>
</dbReference>